<name>A0A7L4P7W7_9CREN</name>
<dbReference type="SUPFAM" id="SSF64307">
    <property type="entry name" value="SirA-like"/>
    <property type="match status" value="1"/>
</dbReference>
<reference evidence="1 2" key="1">
    <citation type="journal article" date="2020" name="Nat. Commun.">
        <title>The structures of two archaeal type IV pili illuminate evolutionary relationships.</title>
        <authorList>
            <person name="Wang F."/>
            <person name="Baquero D.P."/>
            <person name="Su Z."/>
            <person name="Beltran L.C."/>
            <person name="Prangishvili D."/>
            <person name="Krupovic M."/>
            <person name="Egelman E.H."/>
        </authorList>
    </citation>
    <scope>NUCLEOTIDE SEQUENCE [LARGE SCALE GENOMIC DNA]</scope>
    <source>
        <strain evidence="1 2">2GA</strain>
    </source>
</reference>
<dbReference type="Proteomes" id="UP000554766">
    <property type="component" value="Unassembled WGS sequence"/>
</dbReference>
<comment type="caution">
    <text evidence="1">The sequence shown here is derived from an EMBL/GenBank/DDBJ whole genome shotgun (WGS) entry which is preliminary data.</text>
</comment>
<protein>
    <recommendedName>
        <fullName evidence="3">Sulfurtransferase TusA family protein</fullName>
    </recommendedName>
</protein>
<keyword evidence="2" id="KW-1185">Reference proteome</keyword>
<dbReference type="InterPro" id="IPR036868">
    <property type="entry name" value="TusA-like_sf"/>
</dbReference>
<evidence type="ECO:0000313" key="2">
    <source>
        <dbReference type="Proteomes" id="UP000554766"/>
    </source>
</evidence>
<dbReference type="EMBL" id="JAAVJF010000001">
    <property type="protein sequence ID" value="NYR14577.1"/>
    <property type="molecule type" value="Genomic_DNA"/>
</dbReference>
<dbReference type="RefSeq" id="WP_011900389.1">
    <property type="nucleotide sequence ID" value="NZ_JAAVJF010000001.1"/>
</dbReference>
<sequence length="81" mass="9005">MRIVARYSFSRDDSCHKMGLRHPAYILMEHLQRLAPGEAVEAATDDADWALTIETIAKAAGFKVEKRAEGPVAVLLIQKIL</sequence>
<evidence type="ECO:0000313" key="1">
    <source>
        <dbReference type="EMBL" id="NYR14577.1"/>
    </source>
</evidence>
<evidence type="ECO:0008006" key="3">
    <source>
        <dbReference type="Google" id="ProtNLM"/>
    </source>
</evidence>
<dbReference type="OMA" id="DDSCHKL"/>
<accession>A0A7L4P7W7</accession>
<gene>
    <name evidence="1" type="ORF">HC235_01030</name>
</gene>
<dbReference type="GeneID" id="5055680"/>
<dbReference type="AlphaFoldDB" id="A0A7L4P7W7"/>
<organism evidence="1 2">
    <name type="scientific">Pyrobaculum arsenaticum</name>
    <dbReference type="NCBI Taxonomy" id="121277"/>
    <lineage>
        <taxon>Archaea</taxon>
        <taxon>Thermoproteota</taxon>
        <taxon>Thermoprotei</taxon>
        <taxon>Thermoproteales</taxon>
        <taxon>Thermoproteaceae</taxon>
        <taxon>Pyrobaculum</taxon>
    </lineage>
</organism>
<proteinExistence type="predicted"/>